<gene>
    <name evidence="3" type="ORF">GCM10012280_54510</name>
</gene>
<dbReference type="PRINTS" id="PR01955">
    <property type="entry name" value="LANCFRANKIA"/>
</dbReference>
<reference evidence="3" key="1">
    <citation type="journal article" date="2014" name="Int. J. Syst. Evol. Microbiol.">
        <title>Complete genome sequence of Corynebacterium casei LMG S-19264T (=DSM 44701T), isolated from a smear-ripened cheese.</title>
        <authorList>
            <consortium name="US DOE Joint Genome Institute (JGI-PGF)"/>
            <person name="Walter F."/>
            <person name="Albersmeier A."/>
            <person name="Kalinowski J."/>
            <person name="Ruckert C."/>
        </authorList>
    </citation>
    <scope>NUCLEOTIDE SEQUENCE</scope>
    <source>
        <strain evidence="3">CGMCC 4.7201</strain>
    </source>
</reference>
<protein>
    <submittedName>
        <fullName evidence="3">Uncharacterized protein</fullName>
    </submittedName>
</protein>
<name>A0A917ZUK3_9ACTN</name>
<feature type="binding site" evidence="1">
    <location>
        <position position="65"/>
    </location>
    <ligand>
        <name>Zn(2+)</name>
        <dbReference type="ChEBI" id="CHEBI:29105"/>
    </ligand>
</feature>
<evidence type="ECO:0000256" key="1">
    <source>
        <dbReference type="PIRSR" id="PIRSR607822-1"/>
    </source>
</evidence>
<comment type="caution">
    <text evidence="3">The sequence shown here is derived from an EMBL/GenBank/DDBJ whole genome shotgun (WGS) entry which is preliminary data.</text>
</comment>
<dbReference type="PRINTS" id="PR01950">
    <property type="entry name" value="LANCSUPER"/>
</dbReference>
<dbReference type="EMBL" id="BMMS01000027">
    <property type="protein sequence ID" value="GGO96003.1"/>
    <property type="molecule type" value="Genomic_DNA"/>
</dbReference>
<evidence type="ECO:0000313" key="3">
    <source>
        <dbReference type="EMBL" id="GGO96003.1"/>
    </source>
</evidence>
<dbReference type="InterPro" id="IPR007822">
    <property type="entry name" value="LANC-like"/>
</dbReference>
<evidence type="ECO:0000256" key="2">
    <source>
        <dbReference type="SAM" id="MobiDB-lite"/>
    </source>
</evidence>
<keyword evidence="1" id="KW-0862">Zinc</keyword>
<organism evidence="3 4">
    <name type="scientific">Wenjunlia tyrosinilytica</name>
    <dbReference type="NCBI Taxonomy" id="1544741"/>
    <lineage>
        <taxon>Bacteria</taxon>
        <taxon>Bacillati</taxon>
        <taxon>Actinomycetota</taxon>
        <taxon>Actinomycetes</taxon>
        <taxon>Kitasatosporales</taxon>
        <taxon>Streptomycetaceae</taxon>
        <taxon>Wenjunlia</taxon>
    </lineage>
</organism>
<feature type="region of interest" description="Disordered" evidence="2">
    <location>
        <begin position="1"/>
        <end position="31"/>
    </location>
</feature>
<dbReference type="GO" id="GO:0046872">
    <property type="term" value="F:metal ion binding"/>
    <property type="evidence" value="ECO:0007669"/>
    <property type="project" value="UniProtKB-KW"/>
</dbReference>
<accession>A0A917ZUK3</accession>
<reference evidence="3" key="2">
    <citation type="submission" date="2020-09" db="EMBL/GenBank/DDBJ databases">
        <authorList>
            <person name="Sun Q."/>
            <person name="Zhou Y."/>
        </authorList>
    </citation>
    <scope>NUCLEOTIDE SEQUENCE</scope>
    <source>
        <strain evidence="3">CGMCC 4.7201</strain>
    </source>
</reference>
<feature type="binding site" evidence="1">
    <location>
        <position position="114"/>
    </location>
    <ligand>
        <name>Zn(2+)</name>
        <dbReference type="ChEBI" id="CHEBI:29105"/>
    </ligand>
</feature>
<keyword evidence="4" id="KW-1185">Reference proteome</keyword>
<feature type="binding site" evidence="1">
    <location>
        <position position="115"/>
    </location>
    <ligand>
        <name>Zn(2+)</name>
        <dbReference type="ChEBI" id="CHEBI:29105"/>
    </ligand>
</feature>
<dbReference type="GO" id="GO:0031179">
    <property type="term" value="P:peptide modification"/>
    <property type="evidence" value="ECO:0007669"/>
    <property type="project" value="InterPro"/>
</dbReference>
<dbReference type="Gene3D" id="1.50.10.20">
    <property type="match status" value="1"/>
</dbReference>
<evidence type="ECO:0000313" key="4">
    <source>
        <dbReference type="Proteomes" id="UP000641932"/>
    </source>
</evidence>
<dbReference type="Pfam" id="PF05147">
    <property type="entry name" value="LANC_like"/>
    <property type="match status" value="1"/>
</dbReference>
<dbReference type="Proteomes" id="UP000641932">
    <property type="component" value="Unassembled WGS sequence"/>
</dbReference>
<dbReference type="AlphaFoldDB" id="A0A917ZUK3"/>
<sequence length="192" mass="20206">MQRDRPRPRIAGRQTIQHGGGLGMVDRRGGDNDHDCNPNRGELAGAGSCCHLPQEHPRPARPSWCYGTPGIARAGQLAALATGNTAWQLAFEDAFARCLTDPVQLARITDPGLCHGWAGLFQTAWRAARDAATPAIAAHLPHLAATLARHARPGACAGDGFLEGDVGTALALITTAYGTTPNSGWDSCLLID</sequence>
<keyword evidence="1" id="KW-0479">Metal-binding</keyword>
<proteinExistence type="predicted"/>
<dbReference type="SUPFAM" id="SSF158745">
    <property type="entry name" value="LanC-like"/>
    <property type="match status" value="1"/>
</dbReference>